<keyword evidence="1" id="KW-0472">Membrane</keyword>
<evidence type="ECO:0000313" key="2">
    <source>
        <dbReference type="EMBL" id="EGH19523.1"/>
    </source>
</evidence>
<feature type="non-terminal residue" evidence="2">
    <location>
        <position position="1"/>
    </location>
</feature>
<keyword evidence="1" id="KW-0812">Transmembrane</keyword>
<sequence length="33" mass="3276">VIAGIVIRDTDSVFLGVSAALALGLVAFTLIGC</sequence>
<comment type="caution">
    <text evidence="2">The sequence shown here is derived from an EMBL/GenBank/DDBJ whole genome shotgun (WGS) entry which is preliminary data.</text>
</comment>
<evidence type="ECO:0000256" key="1">
    <source>
        <dbReference type="SAM" id="Phobius"/>
    </source>
</evidence>
<keyword evidence="1" id="KW-1133">Transmembrane helix</keyword>
<protein>
    <submittedName>
        <fullName evidence="2">Uncharacterized protein</fullName>
    </submittedName>
</protein>
<dbReference type="Proteomes" id="UP000005466">
    <property type="component" value="Unassembled WGS sequence"/>
</dbReference>
<name>F3CJT1_PSESG</name>
<evidence type="ECO:0000313" key="3">
    <source>
        <dbReference type="Proteomes" id="UP000005466"/>
    </source>
</evidence>
<accession>F3CJT1</accession>
<dbReference type="AlphaFoldDB" id="F3CJT1"/>
<feature type="transmembrane region" description="Helical" evidence="1">
    <location>
        <begin position="12"/>
        <end position="31"/>
    </location>
</feature>
<proteinExistence type="predicted"/>
<feature type="non-terminal residue" evidence="2">
    <location>
        <position position="33"/>
    </location>
</feature>
<reference evidence="2 3" key="1">
    <citation type="journal article" date="2011" name="PLoS Pathog.">
        <title>Dynamic evolution of pathogenicity revealed by sequencing and comparative genomics of 19 Pseudomonas syringae isolates.</title>
        <authorList>
            <person name="Baltrus D.A."/>
            <person name="Nishimura M.T."/>
            <person name="Romanchuk A."/>
            <person name="Chang J.H."/>
            <person name="Mukhtar M.S."/>
            <person name="Cherkis K."/>
            <person name="Roach J."/>
            <person name="Grant S.R."/>
            <person name="Jones C.D."/>
            <person name="Dangl J.L."/>
        </authorList>
    </citation>
    <scope>NUCLEOTIDE SEQUENCE [LARGE SCALE GENOMIC DNA]</scope>
    <source>
        <strain evidence="3">race 4</strain>
    </source>
</reference>
<organism evidence="2 3">
    <name type="scientific">Pseudomonas savastanoi pv. glycinea str. race 4</name>
    <dbReference type="NCBI Taxonomy" id="875330"/>
    <lineage>
        <taxon>Bacteria</taxon>
        <taxon>Pseudomonadati</taxon>
        <taxon>Pseudomonadota</taxon>
        <taxon>Gammaproteobacteria</taxon>
        <taxon>Pseudomonadales</taxon>
        <taxon>Pseudomonadaceae</taxon>
        <taxon>Pseudomonas</taxon>
    </lineage>
</organism>
<dbReference type="EMBL" id="ADWY01004223">
    <property type="protein sequence ID" value="EGH19523.1"/>
    <property type="molecule type" value="Genomic_DNA"/>
</dbReference>
<gene>
    <name evidence="2" type="ORF">Pgy4_41779</name>
</gene>